<reference evidence="2" key="2">
    <citation type="submission" date="2012-05" db="EMBL/GenBank/DDBJ databases">
        <title>Annotation of the Genome Sequence of Fusarium oxysporum HDV247.</title>
        <authorList>
            <consortium name="The Broad Institute Genomics Platform"/>
            <person name="Ma L.-J."/>
            <person name="Corby-Kistler H."/>
            <person name="Broz K."/>
            <person name="Gale L.R."/>
            <person name="Jonkers W."/>
            <person name="O'Donnell K."/>
            <person name="Ploetz R."/>
            <person name="Steinberg C."/>
            <person name="Schwartz D.C."/>
            <person name="VanEtten H."/>
            <person name="Zhou S."/>
            <person name="Young S.K."/>
            <person name="Zeng Q."/>
            <person name="Gargeya S."/>
            <person name="Fitzgerald M."/>
            <person name="Abouelleil A."/>
            <person name="Alvarado L."/>
            <person name="Chapman S.B."/>
            <person name="Gainer-Dewar J."/>
            <person name="Goldberg J."/>
            <person name="Griggs A."/>
            <person name="Gujja S."/>
            <person name="Hansen M."/>
            <person name="Howarth C."/>
            <person name="Imamovic A."/>
            <person name="Ireland A."/>
            <person name="Larimer J."/>
            <person name="McCowan C."/>
            <person name="Murphy C."/>
            <person name="Pearson M."/>
            <person name="Poon T.W."/>
            <person name="Priest M."/>
            <person name="Roberts A."/>
            <person name="Saif S."/>
            <person name="Shea T."/>
            <person name="Sykes S."/>
            <person name="Wortman J."/>
            <person name="Nusbaum C."/>
            <person name="Birren B."/>
        </authorList>
    </citation>
    <scope>NUCLEOTIDE SEQUENCE</scope>
    <source>
        <strain evidence="2">HDV247</strain>
    </source>
</reference>
<sequence length="298" mass="33777">MDARDPLQQSSAAAPALLILTSTYCISSSSAPGICIPCKWGFAVNSRLLRQICIGITEKHVREVFQPFNRFDDRSKDAHRNVVFAWQSGHRPLQRGFTYGLDGAFSTTMQPQLLDLYEWASLRWHEFLHLPSRLRPRTNAQIQSDRERILGHQPNVTAEDMGEAAERLMSETQLTPGQKRAEAESRGREQKSPSPGEVSWIRSSSAKRRRIHHIAASPVDEISPYLTQSEAPELFGNLHEPCSHDDIKERRAVIQFLHKYSSARSQKWRLQDRLTHRPQPGNSCFFGGLITDGARPGE</sequence>
<evidence type="ECO:0000313" key="2">
    <source>
        <dbReference type="EMBL" id="EXA29414.1"/>
    </source>
</evidence>
<protein>
    <submittedName>
        <fullName evidence="2">Uncharacterized protein</fullName>
    </submittedName>
</protein>
<feature type="region of interest" description="Disordered" evidence="1">
    <location>
        <begin position="170"/>
        <end position="204"/>
    </location>
</feature>
<proteinExistence type="predicted"/>
<dbReference type="AlphaFoldDB" id="W9N9W6"/>
<accession>W9N9W6</accession>
<dbReference type="Proteomes" id="UP000030751">
    <property type="component" value="Unassembled WGS sequence"/>
</dbReference>
<dbReference type="HOGENOM" id="CLU_933949_0_0_1"/>
<dbReference type="EMBL" id="JH651115">
    <property type="protein sequence ID" value="EXA29414.1"/>
    <property type="molecule type" value="Genomic_DNA"/>
</dbReference>
<name>W9N9W6_FUSOX</name>
<reference evidence="2" key="1">
    <citation type="submission" date="2011-10" db="EMBL/GenBank/DDBJ databases">
        <title>The Genome Sequence of Fusarium oxysporum HDV247.</title>
        <authorList>
            <consortium name="The Broad Institute Genome Sequencing Platform"/>
            <person name="Ma L.-J."/>
            <person name="Gale L.R."/>
            <person name="Schwartz D.C."/>
            <person name="Zhou S."/>
            <person name="Corby-Kistler H."/>
            <person name="Young S.K."/>
            <person name="Zeng Q."/>
            <person name="Gargeya S."/>
            <person name="Fitzgerald M."/>
            <person name="Haas B."/>
            <person name="Abouelleil A."/>
            <person name="Alvarado L."/>
            <person name="Arachchi H.M."/>
            <person name="Berlin A."/>
            <person name="Brown A."/>
            <person name="Chapman S.B."/>
            <person name="Chen Z."/>
            <person name="Dunbar C."/>
            <person name="Freedman E."/>
            <person name="Gearin G."/>
            <person name="Goldberg J."/>
            <person name="Griggs A."/>
            <person name="Gujja S."/>
            <person name="Heiman D."/>
            <person name="Howarth C."/>
            <person name="Larson L."/>
            <person name="Lui A."/>
            <person name="MacDonald P.J.P."/>
            <person name="Montmayeur A."/>
            <person name="Murphy C."/>
            <person name="Neiman D."/>
            <person name="Pearson M."/>
            <person name="Priest M."/>
            <person name="Roberts A."/>
            <person name="Saif S."/>
            <person name="Shea T."/>
            <person name="Shenoy N."/>
            <person name="Sisk P."/>
            <person name="Stolte C."/>
            <person name="Sykes S."/>
            <person name="Wortman J."/>
            <person name="Nusbaum C."/>
            <person name="Birren B."/>
        </authorList>
    </citation>
    <scope>NUCLEOTIDE SEQUENCE [LARGE SCALE GENOMIC DNA]</scope>
    <source>
        <strain evidence="2">HDV247</strain>
    </source>
</reference>
<organism evidence="2">
    <name type="scientific">Fusarium oxysporum f. sp. pisi HDV247</name>
    <dbReference type="NCBI Taxonomy" id="1080344"/>
    <lineage>
        <taxon>Eukaryota</taxon>
        <taxon>Fungi</taxon>
        <taxon>Dikarya</taxon>
        <taxon>Ascomycota</taxon>
        <taxon>Pezizomycotina</taxon>
        <taxon>Sordariomycetes</taxon>
        <taxon>Hypocreomycetidae</taxon>
        <taxon>Hypocreales</taxon>
        <taxon>Nectriaceae</taxon>
        <taxon>Fusarium</taxon>
        <taxon>Fusarium oxysporum species complex</taxon>
    </lineage>
</organism>
<gene>
    <name evidence="2" type="ORF">FOVG_19097</name>
</gene>
<evidence type="ECO:0000256" key="1">
    <source>
        <dbReference type="SAM" id="MobiDB-lite"/>
    </source>
</evidence>
<feature type="compositionally biased region" description="Basic and acidic residues" evidence="1">
    <location>
        <begin position="179"/>
        <end position="191"/>
    </location>
</feature>